<reference evidence="1 2" key="1">
    <citation type="journal article" date="2006" name="Proc. Natl. Acad. Sci. U.S.A.">
        <title>Genomic analysis of the uncultivated marine crenarchaeote Cenarchaeum symbiosum.</title>
        <authorList>
            <person name="Hallam S.J."/>
            <person name="Konstantinidis K.T."/>
            <person name="Putnam N."/>
            <person name="Schleper C."/>
            <person name="Watanabe Y."/>
            <person name="Sugahara J."/>
            <person name="Preston C."/>
            <person name="de la Torre J."/>
            <person name="Richardson P.M."/>
            <person name="DeLong E.F."/>
        </authorList>
    </citation>
    <scope>NUCLEOTIDE SEQUENCE [LARGE SCALE GENOMIC DNA]</scope>
    <source>
        <strain evidence="2">A</strain>
    </source>
</reference>
<dbReference type="AlphaFoldDB" id="A0RU53"/>
<name>A0RU53_CENSY</name>
<accession>A0RU53</accession>
<dbReference type="KEGG" id="csy:CENSYa_0227"/>
<sequence length="349" mass="40034">MEAAKKGVTYFPKQGTYHGDVYGDLAFTNEYDSPVIGIDRADLIRDSEAEPISSYIDFNDNADPAYRILSNFVAPINNDKYCSLDRAYNRLHLDKSGMRQNLLHIPGSEDDAAKPITRQIQLTLLDHPIETLHSGSERYSYQDMVIQAQTIRYNRNKRERRALECLKELKYYYTKDKAGREAFGSTSRPDNMQNLSYYDSTSPDDEHRSIMIDEIQDMCDKFYDSYRVRLTHFVTNLKMMHALAINAFPSDTHNLEPYQRCIGIKKFPGMPDARLVASPYCDDYKLYAVSQPHNVMTLIEGPKRVKTWIGTDGTEHIQMLDYCQYACLQGSPDGRLHGCMAAFDSGEMK</sequence>
<evidence type="ECO:0000313" key="1">
    <source>
        <dbReference type="EMBL" id="ABK76870.1"/>
    </source>
</evidence>
<dbReference type="STRING" id="414004.CENSYa_0227"/>
<protein>
    <submittedName>
        <fullName evidence="1">Uncharacterized protein</fullName>
    </submittedName>
</protein>
<dbReference type="EnsemblBacteria" id="ABK76870">
    <property type="protein sequence ID" value="ABK76870"/>
    <property type="gene ID" value="CENSYa_0227"/>
</dbReference>
<dbReference type="HOGENOM" id="CLU_793666_0_0_2"/>
<dbReference type="EMBL" id="DP000238">
    <property type="protein sequence ID" value="ABK76870.1"/>
    <property type="molecule type" value="Genomic_DNA"/>
</dbReference>
<evidence type="ECO:0000313" key="2">
    <source>
        <dbReference type="Proteomes" id="UP000000758"/>
    </source>
</evidence>
<keyword evidence="2" id="KW-1185">Reference proteome</keyword>
<organism evidence="1 2">
    <name type="scientific">Cenarchaeum symbiosum (strain A)</name>
    <dbReference type="NCBI Taxonomy" id="414004"/>
    <lineage>
        <taxon>Archaea</taxon>
        <taxon>Nitrososphaerota</taxon>
        <taxon>Candidatus Cenarchaeales</taxon>
        <taxon>Candidatus Cenarchaeaceae</taxon>
        <taxon>Candidatus Cenarchaeum</taxon>
    </lineage>
</organism>
<proteinExistence type="predicted"/>
<gene>
    <name evidence="1" type="ordered locus">CENSYa_0227</name>
</gene>
<dbReference type="Proteomes" id="UP000000758">
    <property type="component" value="Chromosome"/>
</dbReference>